<evidence type="ECO:0000313" key="1">
    <source>
        <dbReference type="EMBL" id="EQM95304.1"/>
    </source>
</evidence>
<gene>
    <name evidence="1" type="ORF">OFAG_02135</name>
</gene>
<dbReference type="Proteomes" id="UP000003973">
    <property type="component" value="Unassembled WGS sequence"/>
</dbReference>
<proteinExistence type="predicted"/>
<evidence type="ECO:0000313" key="2">
    <source>
        <dbReference type="Proteomes" id="UP000003973"/>
    </source>
</evidence>
<dbReference type="AlphaFoldDB" id="T5LTC9"/>
<name>T5LTC9_9BURK</name>
<organism evidence="1 2">
    <name type="scientific">Oxalobacter paraformigenes</name>
    <dbReference type="NCBI Taxonomy" id="556268"/>
    <lineage>
        <taxon>Bacteria</taxon>
        <taxon>Pseudomonadati</taxon>
        <taxon>Pseudomonadota</taxon>
        <taxon>Betaproteobacteria</taxon>
        <taxon>Burkholderiales</taxon>
        <taxon>Oxalobacteraceae</taxon>
        <taxon>Oxalobacter</taxon>
    </lineage>
</organism>
<protein>
    <submittedName>
        <fullName evidence="1">Uncharacterized protein</fullName>
    </submittedName>
</protein>
<keyword evidence="2" id="KW-1185">Reference proteome</keyword>
<dbReference type="HOGENOM" id="CLU_1523684_0_0_4"/>
<accession>T5LTC9</accession>
<sequence>MSVEKTDEGFLRISFWRVSGEYTFKTGTSGESLFLALGRIRLWEMDRYRKYFFINKICRSLCLVIGNWCACLLFAPDSQLAEEMREAWLCLLKERREGMPFRCLSFAAPPYREKHSSGRRFYEVFCCNKATIWPGIRTVNTHFRSHPFCILTTETEITRFVRAITVYRLLPVCRQA</sequence>
<reference evidence="1" key="1">
    <citation type="submission" date="2011-10" db="EMBL/GenBank/DDBJ databases">
        <title>The Genome Sequence of Oxalobacter formigenes HOxBLS.</title>
        <authorList>
            <consortium name="The Broad Institute Genome Sequencing Platform"/>
            <person name="Earl A."/>
            <person name="Ward D."/>
            <person name="Feldgarden M."/>
            <person name="Gevers D."/>
            <person name="Allison M.J."/>
            <person name="Humphrey S."/>
            <person name="Young S.K."/>
            <person name="Zeng Q."/>
            <person name="Gargeya S."/>
            <person name="Fitzgerald M."/>
            <person name="Haas B."/>
            <person name="Abouelleil A."/>
            <person name="Alvarado L."/>
            <person name="Arachchi H.M."/>
            <person name="Berlin A."/>
            <person name="Brown A."/>
            <person name="Chapman S.B."/>
            <person name="Chen Z."/>
            <person name="Dunbar C."/>
            <person name="Freedman E."/>
            <person name="Gearin G."/>
            <person name="Goldberg J."/>
            <person name="Griggs A."/>
            <person name="Gujja S."/>
            <person name="Heiman D."/>
            <person name="Howarth C."/>
            <person name="Larson L."/>
            <person name="Lui A."/>
            <person name="MacDonald P.J.P."/>
            <person name="Montmayeur A."/>
            <person name="Murphy C."/>
            <person name="Neiman D."/>
            <person name="Pearson M."/>
            <person name="Priest M."/>
            <person name="Roberts A."/>
            <person name="Saif S."/>
            <person name="Shea T."/>
            <person name="Shenoy N."/>
            <person name="Sisk P."/>
            <person name="Stolte C."/>
            <person name="Sykes S."/>
            <person name="Wortman J."/>
            <person name="Nusbaum C."/>
            <person name="Birren B."/>
        </authorList>
    </citation>
    <scope>NUCLEOTIDE SEQUENCE [LARGE SCALE GENOMIC DNA]</scope>
    <source>
        <strain evidence="1">HOxBLS</strain>
    </source>
</reference>
<comment type="caution">
    <text evidence="1">The sequence shown here is derived from an EMBL/GenBank/DDBJ whole genome shotgun (WGS) entry which is preliminary data.</text>
</comment>
<dbReference type="EMBL" id="ACDP02000006">
    <property type="protein sequence ID" value="EQM95304.1"/>
    <property type="molecule type" value="Genomic_DNA"/>
</dbReference>